<gene>
    <name evidence="7" type="ORF">FOZ74_02200</name>
</gene>
<dbReference type="Proteomes" id="UP000321199">
    <property type="component" value="Chromosome"/>
</dbReference>
<dbReference type="RefSeq" id="WP_146911537.1">
    <property type="nucleotide sequence ID" value="NZ_CP042344.1"/>
</dbReference>
<dbReference type="EMBL" id="CP042344">
    <property type="protein sequence ID" value="QEA11943.1"/>
    <property type="molecule type" value="Genomic_DNA"/>
</dbReference>
<feature type="signal peptide" evidence="6">
    <location>
        <begin position="1"/>
        <end position="24"/>
    </location>
</feature>
<keyword evidence="4 6" id="KW-0732">Signal</keyword>
<evidence type="ECO:0000313" key="8">
    <source>
        <dbReference type="Proteomes" id="UP000321199"/>
    </source>
</evidence>
<dbReference type="KEGG" id="cof:FOZ74_02200"/>
<sequence length="328" mass="35011">MQGRTWLKGLAGAAILWSSALAGAQVVGSINGSAAGVLAFHQDSRSAFLRHQVGQGGAERALVSRALAFSTTTDLQRLAELGVVAPDWAQQLPHHAAPTISPVVFIVREGNPRGVHEWADLVRRDVALVLSNPKHCNTGRYAYFGAWGSVLDAGGSAAQAEDFVAALFGRAQLVARSEREAVGAFAAGGAGDVLVAFESEIPAIRARAGAQALQVVYPSVSVAAENAVASSSNNAETGRLAKDYLDYLYSDEAQEIAARHYLRPRSAAVLARHADRYQALRLFSVQQYFGSLERASQEHFADGGRFDQLYAPRSEQWAARAKERAAAL</sequence>
<dbReference type="GO" id="GO:1902358">
    <property type="term" value="P:sulfate transmembrane transport"/>
    <property type="evidence" value="ECO:0007669"/>
    <property type="project" value="InterPro"/>
</dbReference>
<dbReference type="OrthoDB" id="9802127at2"/>
<evidence type="ECO:0000256" key="6">
    <source>
        <dbReference type="SAM" id="SignalP"/>
    </source>
</evidence>
<keyword evidence="3" id="KW-0813">Transport</keyword>
<dbReference type="SUPFAM" id="SSF53850">
    <property type="entry name" value="Periplasmic binding protein-like II"/>
    <property type="match status" value="1"/>
</dbReference>
<dbReference type="PANTHER" id="PTHR30368:SF2">
    <property type="entry name" value="SULFATE-BINDING PROTEIN"/>
    <property type="match status" value="1"/>
</dbReference>
<dbReference type="Pfam" id="PF13531">
    <property type="entry name" value="SBP_bac_11"/>
    <property type="match status" value="1"/>
</dbReference>
<evidence type="ECO:0000256" key="1">
    <source>
        <dbReference type="ARBA" id="ARBA00004418"/>
    </source>
</evidence>
<evidence type="ECO:0000256" key="2">
    <source>
        <dbReference type="ARBA" id="ARBA00006099"/>
    </source>
</evidence>
<accession>A0A5B8RS82</accession>
<reference evidence="7 8" key="1">
    <citation type="submission" date="2019-07" db="EMBL/GenBank/DDBJ databases">
        <title>Complete genome sequence of Comamonas sp. NLF 7-7 isolated from livestock.</title>
        <authorList>
            <person name="Kim D.H."/>
            <person name="Kim J.G."/>
        </authorList>
    </citation>
    <scope>NUCLEOTIDE SEQUENCE [LARGE SCALE GENOMIC DNA]</scope>
    <source>
        <strain evidence="7 8">NLF 7-7</strain>
    </source>
</reference>
<dbReference type="GO" id="GO:0140104">
    <property type="term" value="F:molecular carrier activity"/>
    <property type="evidence" value="ECO:0007669"/>
    <property type="project" value="InterPro"/>
</dbReference>
<protein>
    <submittedName>
        <fullName evidence="7">Sulfate ABC transporter substrate-binding protein</fullName>
    </submittedName>
</protein>
<name>A0A5B8RS82_9BURK</name>
<evidence type="ECO:0000256" key="5">
    <source>
        <dbReference type="ARBA" id="ARBA00022764"/>
    </source>
</evidence>
<dbReference type="NCBIfam" id="TIGR00971">
    <property type="entry name" value="3a0106s03"/>
    <property type="match status" value="1"/>
</dbReference>
<evidence type="ECO:0000313" key="7">
    <source>
        <dbReference type="EMBL" id="QEA11943.1"/>
    </source>
</evidence>
<organism evidence="7 8">
    <name type="scientific">Comamonas flocculans</name>
    <dbReference type="NCBI Taxonomy" id="2597701"/>
    <lineage>
        <taxon>Bacteria</taxon>
        <taxon>Pseudomonadati</taxon>
        <taxon>Pseudomonadota</taxon>
        <taxon>Betaproteobacteria</taxon>
        <taxon>Burkholderiales</taxon>
        <taxon>Comamonadaceae</taxon>
        <taxon>Comamonas</taxon>
    </lineage>
</organism>
<dbReference type="InterPro" id="IPR005669">
    <property type="entry name" value="Thiosulph/SO4-bd"/>
</dbReference>
<dbReference type="Gene3D" id="3.40.190.10">
    <property type="entry name" value="Periplasmic binding protein-like II"/>
    <property type="match status" value="2"/>
</dbReference>
<dbReference type="PANTHER" id="PTHR30368">
    <property type="entry name" value="SULFATE-BINDING PROTEIN"/>
    <property type="match status" value="1"/>
</dbReference>
<evidence type="ECO:0000256" key="3">
    <source>
        <dbReference type="ARBA" id="ARBA00022448"/>
    </source>
</evidence>
<keyword evidence="8" id="KW-1185">Reference proteome</keyword>
<dbReference type="GO" id="GO:0042597">
    <property type="term" value="C:periplasmic space"/>
    <property type="evidence" value="ECO:0007669"/>
    <property type="project" value="UniProtKB-SubCell"/>
</dbReference>
<proteinExistence type="inferred from homology"/>
<comment type="subcellular location">
    <subcellularLocation>
        <location evidence="1">Periplasm</location>
    </subcellularLocation>
</comment>
<comment type="similarity">
    <text evidence="2">Belongs to the prokaryotic sulfate-binding protein family.</text>
</comment>
<keyword evidence="5" id="KW-0574">Periplasm</keyword>
<evidence type="ECO:0000256" key="4">
    <source>
        <dbReference type="ARBA" id="ARBA00022729"/>
    </source>
</evidence>
<feature type="chain" id="PRO_5022705705" evidence="6">
    <location>
        <begin position="25"/>
        <end position="328"/>
    </location>
</feature>
<dbReference type="AlphaFoldDB" id="A0A5B8RS82"/>